<dbReference type="InterPro" id="IPR036390">
    <property type="entry name" value="WH_DNA-bd_sf"/>
</dbReference>
<dbReference type="Gene3D" id="1.10.10.10">
    <property type="entry name" value="Winged helix-like DNA-binding domain superfamily/Winged helix DNA-binding domain"/>
    <property type="match status" value="2"/>
</dbReference>
<feature type="domain" description="PRD" evidence="7">
    <location>
        <begin position="201"/>
        <end position="306"/>
    </location>
</feature>
<dbReference type="AlphaFoldDB" id="A0A6A8DIJ9"/>
<accession>A0A6A8DIJ9</accession>
<gene>
    <name evidence="8" type="ORF">GH741_16705</name>
</gene>
<dbReference type="InterPro" id="IPR011608">
    <property type="entry name" value="PRD"/>
</dbReference>
<dbReference type="SUPFAM" id="SSF63520">
    <property type="entry name" value="PTS-regulatory domain, PRD"/>
    <property type="match status" value="2"/>
</dbReference>
<feature type="domain" description="PTS EIIA type-2" evidence="5">
    <location>
        <begin position="541"/>
        <end position="688"/>
    </location>
</feature>
<dbReference type="InterPro" id="IPR050661">
    <property type="entry name" value="BglG_antiterminators"/>
</dbReference>
<dbReference type="PROSITE" id="PS51099">
    <property type="entry name" value="PTS_EIIB_TYPE_2"/>
    <property type="match status" value="1"/>
</dbReference>
<dbReference type="SUPFAM" id="SSF46785">
    <property type="entry name" value="Winged helix' DNA-binding domain"/>
    <property type="match status" value="2"/>
</dbReference>
<dbReference type="InterPro" id="IPR036388">
    <property type="entry name" value="WH-like_DNA-bd_sf"/>
</dbReference>
<dbReference type="SUPFAM" id="SSF55804">
    <property type="entry name" value="Phoshotransferase/anion transport protein"/>
    <property type="match status" value="1"/>
</dbReference>
<dbReference type="SUPFAM" id="SSF52794">
    <property type="entry name" value="PTS system IIB component-like"/>
    <property type="match status" value="1"/>
</dbReference>
<dbReference type="Gene3D" id="3.40.50.2300">
    <property type="match status" value="1"/>
</dbReference>
<evidence type="ECO:0000256" key="2">
    <source>
        <dbReference type="ARBA" id="ARBA00022737"/>
    </source>
</evidence>
<feature type="domain" description="PTS EIIB type-2" evidence="6">
    <location>
        <begin position="419"/>
        <end position="508"/>
    </location>
</feature>
<protein>
    <submittedName>
        <fullName evidence="8">PRD domain-containing protein</fullName>
    </submittedName>
</protein>
<dbReference type="GO" id="GO:0008982">
    <property type="term" value="F:protein-N(PI)-phosphohistidine-sugar phosphotransferase activity"/>
    <property type="evidence" value="ECO:0007669"/>
    <property type="project" value="InterPro"/>
</dbReference>
<dbReference type="InterPro" id="IPR013011">
    <property type="entry name" value="PTS_EIIB_2"/>
</dbReference>
<dbReference type="InterPro" id="IPR013196">
    <property type="entry name" value="HTH_11"/>
</dbReference>
<dbReference type="Pfam" id="PF08279">
    <property type="entry name" value="HTH_11"/>
    <property type="match status" value="2"/>
</dbReference>
<sequence length="697" mass="79957">MYISGRERKILEFLLNQQDDVTIKHLADSLEVSSRTIHRDLKSVEDILEHFQLNLNKKSGVGIQIVGDKVNKKNLELTLFSVEHTDYRPEERQAIIISTLLETNEPIKLFTLANELDVTIATVSNDLDKIADQLSEYQIELIRKRGYGVSVEGKETSKRAALSYLISQHMDESDFVALLRENIEKKSKQHLNTISSRLLGLVDQNKLKTIEKSVERIRSELPYELADSAYIGLVVHLALAIERLQQGENIQFDQNYLRDMKETKEYQIAEKMIFDLEKAFGMIIPEDEIGYITMHLMGAKLRNDNEYLLEESSIDIAYKARELISYVGEQLGKNLTDNSGLLSDLVAHLKPTIYRLKQGMNIKNPLLREIKEDYQQLFTMLEDGVGEVFSETEFPDEEIGYLVLHFASALMGEEENVEVNALVICSSGIGTSRMLASRLNQHIPEVKQVSNRSLFELSEMNLSDYDLIISTIPLKDMENEYILASPILTEKEIHKIKRYVRRLKVNKRAQPKKIKSVEVKSKDDLVTRLQSMQQYSKVILDLLLGLRVYHIEEKKDSEEIMEVACFQLEKNQVINDKEAVFQELIKREKLGGLGIPGTSLALYHARSDSVRKPILSVYALDHPIAIRSMDDNEVRVESILLMLAPRDISEQSLELLSFISALLIRDQESISTFQSKDENKINQYLSHHLNEFINQKL</sequence>
<keyword evidence="1" id="KW-0808">Transferase</keyword>
<reference evidence="8" key="1">
    <citation type="submission" date="2019-11" db="EMBL/GenBank/DDBJ databases">
        <authorList>
            <person name="Li J."/>
        </authorList>
    </citation>
    <scope>NUCLEOTIDE SEQUENCE</scope>
    <source>
        <strain evidence="8">B6B</strain>
    </source>
</reference>
<dbReference type="GO" id="GO:0009401">
    <property type="term" value="P:phosphoenolpyruvate-dependent sugar phosphotransferase system"/>
    <property type="evidence" value="ECO:0007669"/>
    <property type="project" value="InterPro"/>
</dbReference>
<keyword evidence="9" id="KW-1185">Reference proteome</keyword>
<dbReference type="Gene3D" id="1.10.1790.10">
    <property type="entry name" value="PRD domain"/>
    <property type="match status" value="2"/>
</dbReference>
<dbReference type="CDD" id="cd05568">
    <property type="entry name" value="PTS_IIB_bgl_like"/>
    <property type="match status" value="1"/>
</dbReference>
<proteinExistence type="predicted"/>
<keyword evidence="4" id="KW-0804">Transcription</keyword>
<dbReference type="InterPro" id="IPR036634">
    <property type="entry name" value="PRD_sf"/>
</dbReference>
<dbReference type="Pfam" id="PF00874">
    <property type="entry name" value="PRD"/>
    <property type="match status" value="2"/>
</dbReference>
<organism evidence="8 9">
    <name type="scientific">Aquibacillus halophilus</name>
    <dbReference type="NCBI Taxonomy" id="930132"/>
    <lineage>
        <taxon>Bacteria</taxon>
        <taxon>Bacillati</taxon>
        <taxon>Bacillota</taxon>
        <taxon>Bacilli</taxon>
        <taxon>Bacillales</taxon>
        <taxon>Bacillaceae</taxon>
        <taxon>Aquibacillus</taxon>
    </lineage>
</organism>
<dbReference type="PROSITE" id="PS51372">
    <property type="entry name" value="PRD_2"/>
    <property type="match status" value="2"/>
</dbReference>
<evidence type="ECO:0000259" key="5">
    <source>
        <dbReference type="PROSITE" id="PS51094"/>
    </source>
</evidence>
<comment type="caution">
    <text evidence="8">The sequence shown here is derived from an EMBL/GenBank/DDBJ whole genome shotgun (WGS) entry which is preliminary data.</text>
</comment>
<evidence type="ECO:0000313" key="9">
    <source>
        <dbReference type="Proteomes" id="UP000799092"/>
    </source>
</evidence>
<dbReference type="PANTHER" id="PTHR30185">
    <property type="entry name" value="CRYPTIC BETA-GLUCOSIDE BGL OPERON ANTITERMINATOR"/>
    <property type="match status" value="1"/>
</dbReference>
<dbReference type="Gene3D" id="3.40.930.10">
    <property type="entry name" value="Mannitol-specific EII, Chain A"/>
    <property type="match status" value="1"/>
</dbReference>
<dbReference type="Proteomes" id="UP000799092">
    <property type="component" value="Unassembled WGS sequence"/>
</dbReference>
<name>A0A6A8DIJ9_9BACI</name>
<dbReference type="PANTHER" id="PTHR30185:SF18">
    <property type="entry name" value="TRANSCRIPTIONAL REGULATOR MTLR"/>
    <property type="match status" value="1"/>
</dbReference>
<evidence type="ECO:0000313" key="8">
    <source>
        <dbReference type="EMBL" id="MRH44286.1"/>
    </source>
</evidence>
<dbReference type="PROSITE" id="PS51094">
    <property type="entry name" value="PTS_EIIA_TYPE_2"/>
    <property type="match status" value="1"/>
</dbReference>
<evidence type="ECO:0000259" key="6">
    <source>
        <dbReference type="PROSITE" id="PS51099"/>
    </source>
</evidence>
<keyword evidence="2" id="KW-0677">Repeat</keyword>
<dbReference type="EMBL" id="WJNG01000015">
    <property type="protein sequence ID" value="MRH44286.1"/>
    <property type="molecule type" value="Genomic_DNA"/>
</dbReference>
<evidence type="ECO:0000256" key="3">
    <source>
        <dbReference type="ARBA" id="ARBA00023015"/>
    </source>
</evidence>
<evidence type="ECO:0000256" key="4">
    <source>
        <dbReference type="ARBA" id="ARBA00023163"/>
    </source>
</evidence>
<dbReference type="OrthoDB" id="9776005at2"/>
<dbReference type="GO" id="GO:0006355">
    <property type="term" value="P:regulation of DNA-templated transcription"/>
    <property type="evidence" value="ECO:0007669"/>
    <property type="project" value="InterPro"/>
</dbReference>
<dbReference type="Pfam" id="PF00359">
    <property type="entry name" value="PTS_EIIA_2"/>
    <property type="match status" value="1"/>
</dbReference>
<feature type="domain" description="PRD" evidence="7">
    <location>
        <begin position="311"/>
        <end position="416"/>
    </location>
</feature>
<dbReference type="InterPro" id="IPR002178">
    <property type="entry name" value="PTS_EIIA_type-2_dom"/>
</dbReference>
<dbReference type="InterPro" id="IPR036095">
    <property type="entry name" value="PTS_EIIB-like_sf"/>
</dbReference>
<evidence type="ECO:0000256" key="1">
    <source>
        <dbReference type="ARBA" id="ARBA00022679"/>
    </source>
</evidence>
<dbReference type="InterPro" id="IPR016152">
    <property type="entry name" value="PTrfase/Anion_transptr"/>
</dbReference>
<evidence type="ECO:0000259" key="7">
    <source>
        <dbReference type="PROSITE" id="PS51372"/>
    </source>
</evidence>
<keyword evidence="3" id="KW-0805">Transcription regulation</keyword>